<evidence type="ECO:0000313" key="3">
    <source>
        <dbReference type="Proteomes" id="UP000596351"/>
    </source>
</evidence>
<reference evidence="2 3" key="1">
    <citation type="submission" date="2018-09" db="EMBL/GenBank/DDBJ databases">
        <title>Rhizobium sp. MAE2-X.</title>
        <authorList>
            <person name="Lee Y."/>
            <person name="Jeon C.O."/>
        </authorList>
    </citation>
    <scope>NUCLEOTIDE SEQUENCE [LARGE SCALE GENOMIC DNA]</scope>
    <source>
        <strain evidence="2 3">MAE2-X</strain>
        <plasmid evidence="2 3">p1</plasmid>
    </source>
</reference>
<sequence>MILVSVGTQLPFDRLIKAMDDIAPQLDEPVIAQIGVSSYKPKNIAFHTAIAPIAYDALVRSARVLVSHAGIGTILGAQKHEKPIIVFPRQARFGEHRNDHQLATCEQLKDHPGIYIAYSDTELLQFASRTTLIPTSSAASAFRRSAFVAKLASLLAEPN</sequence>
<proteinExistence type="predicted"/>
<organism evidence="2 3">
    <name type="scientific">Rhizobium rosettiformans</name>
    <dbReference type="NCBI Taxonomy" id="1368430"/>
    <lineage>
        <taxon>Bacteria</taxon>
        <taxon>Pseudomonadati</taxon>
        <taxon>Pseudomonadota</taxon>
        <taxon>Alphaproteobacteria</taxon>
        <taxon>Hyphomicrobiales</taxon>
        <taxon>Rhizobiaceae</taxon>
        <taxon>Rhizobium/Agrobacterium group</taxon>
        <taxon>Rhizobium</taxon>
    </lineage>
</organism>
<evidence type="ECO:0000313" key="2">
    <source>
        <dbReference type="EMBL" id="QRF54332.1"/>
    </source>
</evidence>
<keyword evidence="3" id="KW-1185">Reference proteome</keyword>
<protein>
    <submittedName>
        <fullName evidence="2">Glucuronosyltransferase</fullName>
    </submittedName>
</protein>
<gene>
    <name evidence="2" type="ORF">D4A92_22700</name>
</gene>
<dbReference type="Gene3D" id="3.40.50.2000">
    <property type="entry name" value="Glycogen Phosphorylase B"/>
    <property type="match status" value="1"/>
</dbReference>
<dbReference type="SUPFAM" id="SSF53756">
    <property type="entry name" value="UDP-Glycosyltransferase/glycogen phosphorylase"/>
    <property type="match status" value="1"/>
</dbReference>
<dbReference type="RefSeq" id="WP_203020850.1">
    <property type="nucleotide sequence ID" value="NZ_CP032406.1"/>
</dbReference>
<feature type="domain" description="Glycosyl transferase family 28 C-terminal" evidence="1">
    <location>
        <begin position="1"/>
        <end position="108"/>
    </location>
</feature>
<geneLocation type="plasmid" evidence="2 3">
    <name>p1</name>
</geneLocation>
<name>A0ABX7F3M4_9HYPH</name>
<dbReference type="Pfam" id="PF04101">
    <property type="entry name" value="Glyco_tran_28_C"/>
    <property type="match status" value="1"/>
</dbReference>
<dbReference type="Proteomes" id="UP000596351">
    <property type="component" value="Plasmid p1"/>
</dbReference>
<dbReference type="EMBL" id="CP032406">
    <property type="protein sequence ID" value="QRF54332.1"/>
    <property type="molecule type" value="Genomic_DNA"/>
</dbReference>
<keyword evidence="2" id="KW-0614">Plasmid</keyword>
<evidence type="ECO:0000259" key="1">
    <source>
        <dbReference type="Pfam" id="PF04101"/>
    </source>
</evidence>
<accession>A0ABX7F3M4</accession>
<dbReference type="InterPro" id="IPR007235">
    <property type="entry name" value="Glyco_trans_28_C"/>
</dbReference>